<evidence type="ECO:0000313" key="3">
    <source>
        <dbReference type="Proteomes" id="UP000000311"/>
    </source>
</evidence>
<organism evidence="3">
    <name type="scientific">Camponotus floridanus</name>
    <name type="common">Florida carpenter ant</name>
    <dbReference type="NCBI Taxonomy" id="104421"/>
    <lineage>
        <taxon>Eukaryota</taxon>
        <taxon>Metazoa</taxon>
        <taxon>Ecdysozoa</taxon>
        <taxon>Arthropoda</taxon>
        <taxon>Hexapoda</taxon>
        <taxon>Insecta</taxon>
        <taxon>Pterygota</taxon>
        <taxon>Neoptera</taxon>
        <taxon>Endopterygota</taxon>
        <taxon>Hymenoptera</taxon>
        <taxon>Apocrita</taxon>
        <taxon>Aculeata</taxon>
        <taxon>Formicoidea</taxon>
        <taxon>Formicidae</taxon>
        <taxon>Formicinae</taxon>
        <taxon>Camponotus</taxon>
    </lineage>
</organism>
<proteinExistence type="predicted"/>
<reference evidence="2 3" key="1">
    <citation type="journal article" date="2010" name="Science">
        <title>Genomic comparison of the ants Camponotus floridanus and Harpegnathos saltator.</title>
        <authorList>
            <person name="Bonasio R."/>
            <person name="Zhang G."/>
            <person name="Ye C."/>
            <person name="Mutti N.S."/>
            <person name="Fang X."/>
            <person name="Qin N."/>
            <person name="Donahue G."/>
            <person name="Yang P."/>
            <person name="Li Q."/>
            <person name="Li C."/>
            <person name="Zhang P."/>
            <person name="Huang Z."/>
            <person name="Berger S.L."/>
            <person name="Reinberg D."/>
            <person name="Wang J."/>
            <person name="Liebig J."/>
        </authorList>
    </citation>
    <scope>NUCLEOTIDE SEQUENCE [LARGE SCALE GENOMIC DNA]</scope>
    <source>
        <strain evidence="3">C129</strain>
    </source>
</reference>
<dbReference type="InParanoid" id="E2AMT8"/>
<evidence type="ECO:0000256" key="1">
    <source>
        <dbReference type="SAM" id="SignalP"/>
    </source>
</evidence>
<dbReference type="OMA" id="LAKCIPG"/>
<feature type="signal peptide" evidence="1">
    <location>
        <begin position="1"/>
        <end position="20"/>
    </location>
</feature>
<accession>E2AMT8</accession>
<name>E2AMT8_CAMFO</name>
<dbReference type="EMBL" id="GL440896">
    <property type="protein sequence ID" value="EFN65252.1"/>
    <property type="molecule type" value="Genomic_DNA"/>
</dbReference>
<keyword evidence="1" id="KW-0732">Signal</keyword>
<protein>
    <submittedName>
        <fullName evidence="2">Uncharacterized protein</fullName>
    </submittedName>
</protein>
<gene>
    <name evidence="2" type="ORF">EAG_09772</name>
</gene>
<dbReference type="AlphaFoldDB" id="E2AMT8"/>
<evidence type="ECO:0000313" key="2">
    <source>
        <dbReference type="EMBL" id="EFN65252.1"/>
    </source>
</evidence>
<feature type="chain" id="PRO_5003157384" evidence="1">
    <location>
        <begin position="21"/>
        <end position="82"/>
    </location>
</feature>
<dbReference type="OrthoDB" id="7542660at2759"/>
<dbReference type="Proteomes" id="UP000000311">
    <property type="component" value="Unassembled WGS sequence"/>
</dbReference>
<keyword evidence="3" id="KW-1185">Reference proteome</keyword>
<sequence>MNKCLVFALIAMTSINVVVTSTTTNPEPICIPWLGKCLLTEQCCRDLVCMRYLAKCIPGQIWNDNRPIGDGPFPPKIKTLFN</sequence>